<dbReference type="EC" id="1.18.1.2" evidence="6"/>
<dbReference type="InterPro" id="IPR050097">
    <property type="entry name" value="Ferredoxin-NADP_redctase_2"/>
</dbReference>
<evidence type="ECO:0000256" key="3">
    <source>
        <dbReference type="ARBA" id="ARBA00022827"/>
    </source>
</evidence>
<feature type="domain" description="FAD/NAD(P)-binding" evidence="7">
    <location>
        <begin position="19"/>
        <end position="295"/>
    </location>
</feature>
<feature type="binding site" evidence="6">
    <location>
        <position position="55"/>
    </location>
    <ligand>
        <name>FAD</name>
        <dbReference type="ChEBI" id="CHEBI:57692"/>
    </ligand>
</feature>
<dbReference type="SUPFAM" id="SSF51905">
    <property type="entry name" value="FAD/NAD(P)-binding domain"/>
    <property type="match status" value="1"/>
</dbReference>
<evidence type="ECO:0000256" key="1">
    <source>
        <dbReference type="ARBA" id="ARBA00011738"/>
    </source>
</evidence>
<sequence>MLKLIQQHLEEVFKIKKVDLAIIGAGPVGTFAAHFAHLHGLNTILFDSLSELGGQPQMLYPFKQITDIPAFGTIKAHDLIQRLTANLENETEIVTNHKVENIVKNADGFTIDDSVFVRSIIIATGAGAFKPKELPLKMNEDIKKRIHYFIKDPKEFANQTIGVFGGGDSALDLALELANYADIKLIHRRDQFRGLESNVQKLKSLKNVEILTPYLPKDIQLIDNKLDISLKEMGDTQLRHEQFDQIVVAYGFRANNRFVKKWGIDLKGTNIPVDRAMKTNIDGIYAAGDVVSYSGRVPLIALGFGEAQIAITSIMRNLFPEKTLTIHSTSI</sequence>
<dbReference type="PANTHER" id="PTHR48105">
    <property type="entry name" value="THIOREDOXIN REDUCTASE 1-RELATED-RELATED"/>
    <property type="match status" value="1"/>
</dbReference>
<comment type="similarity">
    <text evidence="6">Belongs to the ferredoxin--NADP reductase type 2 family.</text>
</comment>
<dbReference type="InterPro" id="IPR023753">
    <property type="entry name" value="FAD/NAD-binding_dom"/>
</dbReference>
<dbReference type="EMBL" id="JQBQ01000049">
    <property type="protein sequence ID" value="KRN88248.1"/>
    <property type="molecule type" value="Genomic_DNA"/>
</dbReference>
<keyword evidence="5 6" id="KW-0560">Oxidoreductase</keyword>
<feature type="binding site" evidence="6">
    <location>
        <position position="60"/>
    </location>
    <ligand>
        <name>FAD</name>
        <dbReference type="ChEBI" id="CHEBI:57692"/>
    </ligand>
</feature>
<comment type="caution">
    <text evidence="6">Lacks conserved residue(s) required for the propagation of feature annotation.</text>
</comment>
<dbReference type="InterPro" id="IPR022890">
    <property type="entry name" value="Fd--NADP_Rdtase_type_2"/>
</dbReference>
<feature type="binding site" evidence="6">
    <location>
        <position position="47"/>
    </location>
    <ligand>
        <name>FAD</name>
        <dbReference type="ChEBI" id="CHEBI:57692"/>
    </ligand>
</feature>
<name>A0A0R2KFP9_LACAM</name>
<accession>A0A0R2KFP9</accession>
<evidence type="ECO:0000313" key="8">
    <source>
        <dbReference type="EMBL" id="KRN88248.1"/>
    </source>
</evidence>
<keyword evidence="3 6" id="KW-0274">FAD</keyword>
<evidence type="ECO:0000256" key="5">
    <source>
        <dbReference type="ARBA" id="ARBA00023002"/>
    </source>
</evidence>
<comment type="subunit">
    <text evidence="1 6">Homodimer.</text>
</comment>
<feature type="binding site" evidence="6">
    <location>
        <position position="129"/>
    </location>
    <ligand>
        <name>FAD</name>
        <dbReference type="ChEBI" id="CHEBI:57692"/>
    </ligand>
</feature>
<comment type="catalytic activity">
    <reaction evidence="6">
        <text>2 reduced [2Fe-2S]-[ferredoxin] + NADP(+) + H(+) = 2 oxidized [2Fe-2S]-[ferredoxin] + NADPH</text>
        <dbReference type="Rhea" id="RHEA:20125"/>
        <dbReference type="Rhea" id="RHEA-COMP:10000"/>
        <dbReference type="Rhea" id="RHEA-COMP:10001"/>
        <dbReference type="ChEBI" id="CHEBI:15378"/>
        <dbReference type="ChEBI" id="CHEBI:33737"/>
        <dbReference type="ChEBI" id="CHEBI:33738"/>
        <dbReference type="ChEBI" id="CHEBI:57783"/>
        <dbReference type="ChEBI" id="CHEBI:58349"/>
        <dbReference type="EC" id="1.18.1.2"/>
    </reaction>
</comment>
<evidence type="ECO:0000256" key="2">
    <source>
        <dbReference type="ARBA" id="ARBA00022630"/>
    </source>
</evidence>
<keyword evidence="2 6" id="KW-0285">Flavoprotein</keyword>
<evidence type="ECO:0000256" key="4">
    <source>
        <dbReference type="ARBA" id="ARBA00022857"/>
    </source>
</evidence>
<feature type="binding site" evidence="6">
    <location>
        <position position="329"/>
    </location>
    <ligand>
        <name>FAD</name>
        <dbReference type="ChEBI" id="CHEBI:57692"/>
    </ligand>
</feature>
<dbReference type="GO" id="GO:0050661">
    <property type="term" value="F:NADP binding"/>
    <property type="evidence" value="ECO:0007669"/>
    <property type="project" value="UniProtKB-UniRule"/>
</dbReference>
<evidence type="ECO:0000259" key="7">
    <source>
        <dbReference type="Pfam" id="PF07992"/>
    </source>
</evidence>
<dbReference type="InterPro" id="IPR036188">
    <property type="entry name" value="FAD/NAD-bd_sf"/>
</dbReference>
<comment type="cofactor">
    <cofactor evidence="6">
        <name>FAD</name>
        <dbReference type="ChEBI" id="CHEBI:57692"/>
    </cofactor>
    <text evidence="6">Binds 1 FAD per subunit.</text>
</comment>
<dbReference type="GO" id="GO:0050660">
    <property type="term" value="F:flavin adenine dinucleotide binding"/>
    <property type="evidence" value="ECO:0007669"/>
    <property type="project" value="UniProtKB-UniRule"/>
</dbReference>
<keyword evidence="4 6" id="KW-0521">NADP</keyword>
<dbReference type="Gene3D" id="3.50.50.60">
    <property type="entry name" value="FAD/NAD(P)-binding domain"/>
    <property type="match status" value="2"/>
</dbReference>
<organism evidence="8 9">
    <name type="scientific">Lactobacillus amylovorus subsp. animalium DSM 16698</name>
    <dbReference type="NCBI Taxonomy" id="695563"/>
    <lineage>
        <taxon>Bacteria</taxon>
        <taxon>Bacillati</taxon>
        <taxon>Bacillota</taxon>
        <taxon>Bacilli</taxon>
        <taxon>Lactobacillales</taxon>
        <taxon>Lactobacillaceae</taxon>
        <taxon>Lactobacillus</taxon>
        <taxon>Lactobacillus amylovorus subsp. animalium</taxon>
    </lineage>
</organism>
<dbReference type="HAMAP" id="MF_01685">
    <property type="entry name" value="FENR2"/>
    <property type="match status" value="1"/>
</dbReference>
<dbReference type="GO" id="GO:0004324">
    <property type="term" value="F:ferredoxin-NADP+ reductase activity"/>
    <property type="evidence" value="ECO:0007669"/>
    <property type="project" value="UniProtKB-UniRule"/>
</dbReference>
<proteinExistence type="inferred from homology"/>
<evidence type="ECO:0000256" key="6">
    <source>
        <dbReference type="HAMAP-Rule" id="MF_01685"/>
    </source>
</evidence>
<dbReference type="Pfam" id="PF07992">
    <property type="entry name" value="Pyr_redox_2"/>
    <property type="match status" value="1"/>
</dbReference>
<gene>
    <name evidence="8" type="ORF">IV44_GL001385</name>
</gene>
<dbReference type="Proteomes" id="UP000051529">
    <property type="component" value="Unassembled WGS sequence"/>
</dbReference>
<dbReference type="AlphaFoldDB" id="A0A0R2KFP9"/>
<dbReference type="PRINTS" id="PR00469">
    <property type="entry name" value="PNDRDTASEII"/>
</dbReference>
<comment type="caution">
    <text evidence="8">The sequence shown here is derived from an EMBL/GenBank/DDBJ whole genome shotgun (WGS) entry which is preliminary data.</text>
</comment>
<reference evidence="8 9" key="1">
    <citation type="journal article" date="2015" name="Genome Announc.">
        <title>Expanding the biotechnology potential of lactobacilli through comparative genomics of 213 strains and associated genera.</title>
        <authorList>
            <person name="Sun Z."/>
            <person name="Harris H.M."/>
            <person name="McCann A."/>
            <person name="Guo C."/>
            <person name="Argimon S."/>
            <person name="Zhang W."/>
            <person name="Yang X."/>
            <person name="Jeffery I.B."/>
            <person name="Cooney J.C."/>
            <person name="Kagawa T.F."/>
            <person name="Liu W."/>
            <person name="Song Y."/>
            <person name="Salvetti E."/>
            <person name="Wrobel A."/>
            <person name="Rasinkangas P."/>
            <person name="Parkhill J."/>
            <person name="Rea M.C."/>
            <person name="O'Sullivan O."/>
            <person name="Ritari J."/>
            <person name="Douillard F.P."/>
            <person name="Paul Ross R."/>
            <person name="Yang R."/>
            <person name="Briner A.E."/>
            <person name="Felis G.E."/>
            <person name="de Vos W.M."/>
            <person name="Barrangou R."/>
            <person name="Klaenhammer T.R."/>
            <person name="Caufield P.W."/>
            <person name="Cui Y."/>
            <person name="Zhang H."/>
            <person name="O'Toole P.W."/>
        </authorList>
    </citation>
    <scope>NUCLEOTIDE SEQUENCE [LARGE SCALE GENOMIC DNA]</scope>
    <source>
        <strain evidence="8 9">DSM 16698</strain>
    </source>
</reference>
<feature type="binding site" evidence="6">
    <location>
        <position position="289"/>
    </location>
    <ligand>
        <name>FAD</name>
        <dbReference type="ChEBI" id="CHEBI:57692"/>
    </ligand>
</feature>
<evidence type="ECO:0000313" key="9">
    <source>
        <dbReference type="Proteomes" id="UP000051529"/>
    </source>
</evidence>
<dbReference type="RefSeq" id="WP_056985788.1">
    <property type="nucleotide sequence ID" value="NZ_JQBQ01000049.1"/>
</dbReference>
<feature type="binding site" evidence="6">
    <location>
        <position position="99"/>
    </location>
    <ligand>
        <name>FAD</name>
        <dbReference type="ChEBI" id="CHEBI:57692"/>
    </ligand>
</feature>
<dbReference type="PRINTS" id="PR00368">
    <property type="entry name" value="FADPNR"/>
</dbReference>
<dbReference type="PATRIC" id="fig|695563.3.peg.1449"/>
<protein>
    <recommendedName>
        <fullName evidence="6">Ferredoxin--NADP reductase</fullName>
        <shortName evidence="6">FNR</shortName>
        <shortName evidence="6">Fd-NADP(+) reductase</shortName>
        <ecNumber evidence="6">1.18.1.2</ecNumber>
    </recommendedName>
</protein>